<keyword evidence="1" id="KW-0812">Transmembrane</keyword>
<evidence type="ECO:0000256" key="1">
    <source>
        <dbReference type="SAM" id="Phobius"/>
    </source>
</evidence>
<reference evidence="2" key="2">
    <citation type="journal article" date="2017" name="Nat. Commun.">
        <title>Single-virus genomics reveals hidden cosmopolitan and abundant viruses.</title>
        <authorList>
            <person name="Martinez-Hernandez F."/>
            <person name="Fornas O."/>
            <person name="Lluesma Gomez M."/>
            <person name="Bolduc B."/>
            <person name="de la Cruz Pena M.J."/>
            <person name="Martinez J.M."/>
            <person name="Anton J."/>
            <person name="Gasol J.M."/>
            <person name="Rosselli R."/>
            <person name="Rodriguez-Valera F."/>
            <person name="Sullivan M.B."/>
            <person name="Acinas S.G."/>
            <person name="Martinez-Garcia M."/>
        </authorList>
    </citation>
    <scope>NUCLEOTIDE SEQUENCE</scope>
</reference>
<keyword evidence="1" id="KW-0472">Membrane</keyword>
<proteinExistence type="predicted"/>
<feature type="transmembrane region" description="Helical" evidence="1">
    <location>
        <begin position="37"/>
        <end position="54"/>
    </location>
</feature>
<accession>A0A218MKI3</accession>
<protein>
    <submittedName>
        <fullName evidence="2">Uncharacterized protein</fullName>
    </submittedName>
</protein>
<organism evidence="2">
    <name type="scientific">uncultured virus</name>
    <dbReference type="NCBI Taxonomy" id="340016"/>
    <lineage>
        <taxon>Viruses</taxon>
        <taxon>environmental samples</taxon>
    </lineage>
</organism>
<dbReference type="EMBL" id="KY052795">
    <property type="protein sequence ID" value="ASE99785.1"/>
    <property type="molecule type" value="Genomic_DNA"/>
</dbReference>
<reference evidence="2" key="1">
    <citation type="submission" date="2016-10" db="EMBL/GenBank/DDBJ databases">
        <authorList>
            <person name="Varghese N."/>
        </authorList>
    </citation>
    <scope>NUCLEOTIDE SEQUENCE</scope>
</reference>
<name>A0A218MKI3_9VIRU</name>
<sequence length="56" mass="6576">MRQGGYKPKNHNSGVYWVRANANTGGKKAEQQDDIKYKWYHWVIATGVLLWVWLLV</sequence>
<evidence type="ECO:0000313" key="2">
    <source>
        <dbReference type="EMBL" id="ASE99785.1"/>
    </source>
</evidence>
<keyword evidence="1" id="KW-1133">Transmembrane helix</keyword>